<dbReference type="Pfam" id="PF13274">
    <property type="entry name" value="SocA_Panacea"/>
    <property type="match status" value="1"/>
</dbReference>
<dbReference type="EMBL" id="CP024870">
    <property type="protein sequence ID" value="ATX70631.1"/>
    <property type="molecule type" value="Genomic_DNA"/>
</dbReference>
<keyword evidence="3" id="KW-1185">Reference proteome</keyword>
<dbReference type="OrthoDB" id="9799173at2"/>
<dbReference type="KEGG" id="scla:SCLARK_00492"/>
<dbReference type="AlphaFoldDB" id="A0A1Y0L0F8"/>
<evidence type="ECO:0000313" key="2">
    <source>
        <dbReference type="EMBL" id="ATX70631.1"/>
    </source>
</evidence>
<organism evidence="2 3">
    <name type="scientific">Spiroplasma clarkii</name>
    <dbReference type="NCBI Taxonomy" id="2139"/>
    <lineage>
        <taxon>Bacteria</taxon>
        <taxon>Bacillati</taxon>
        <taxon>Mycoplasmatota</taxon>
        <taxon>Mollicutes</taxon>
        <taxon>Entomoplasmatales</taxon>
        <taxon>Spiroplasmataceae</taxon>
        <taxon>Spiroplasma</taxon>
    </lineage>
</organism>
<dbReference type="InterPro" id="IPR025272">
    <property type="entry name" value="SocA_Panacea"/>
</dbReference>
<feature type="domain" description="Antitoxin SocA-like Panacea" evidence="1">
    <location>
        <begin position="33"/>
        <end position="127"/>
    </location>
</feature>
<dbReference type="RefSeq" id="WP_100254194.1">
    <property type="nucleotide sequence ID" value="NZ_CP015819.1"/>
</dbReference>
<accession>A0A1Y0L0F8</accession>
<evidence type="ECO:0000313" key="3">
    <source>
        <dbReference type="Proteomes" id="UP000231179"/>
    </source>
</evidence>
<evidence type="ECO:0000259" key="1">
    <source>
        <dbReference type="Pfam" id="PF13274"/>
    </source>
</evidence>
<dbReference type="Proteomes" id="UP000231179">
    <property type="component" value="Chromosome"/>
</dbReference>
<gene>
    <name evidence="2" type="ORF">SCLAR_v1c03010</name>
</gene>
<proteinExistence type="predicted"/>
<reference evidence="2 3" key="1">
    <citation type="submission" date="2017-11" db="EMBL/GenBank/DDBJ databases">
        <title>Complete genome sequence of Spiroplasma clarkii CN-5 (DSM 19994).</title>
        <authorList>
            <person name="Tsai Y.-M."/>
            <person name="Chang A."/>
            <person name="Lo W.-S."/>
            <person name="Kuo C.-H."/>
        </authorList>
    </citation>
    <scope>NUCLEOTIDE SEQUENCE [LARGE SCALE GENOMIC DNA]</scope>
    <source>
        <strain evidence="2 3">CN-5</strain>
    </source>
</reference>
<protein>
    <recommendedName>
        <fullName evidence="1">Antitoxin SocA-like Panacea domain-containing protein</fullName>
    </recommendedName>
</protein>
<name>A0A1Y0L0F8_9MOLU</name>
<sequence>MFFYLKADFIQYVINLIYQVNKRVNCKITQIQIQKIIYIVYAYFLLFVKPIAKIDFETWRWGPVIYVLWKTQTKFKAHNVKLEFDQNITNQYQDADIESLCLKIIEFMLKMQTWDIVEICHEQTPWKKLYVPNRNIKIKDEDIYKFHKTHPDNFFDYLHFVIENHKKQDNLLKN</sequence>